<dbReference type="PANTHER" id="PTHR37984:SF5">
    <property type="entry name" value="PROTEIN NYNRIN-LIKE"/>
    <property type="match status" value="1"/>
</dbReference>
<dbReference type="SUPFAM" id="SSF53098">
    <property type="entry name" value="Ribonuclease H-like"/>
    <property type="match status" value="2"/>
</dbReference>
<dbReference type="InterPro" id="IPR043502">
    <property type="entry name" value="DNA/RNA_pol_sf"/>
</dbReference>
<dbReference type="Gene3D" id="3.10.10.10">
    <property type="entry name" value="HIV Type 1 Reverse Transcriptase, subunit A, domain 1"/>
    <property type="match status" value="1"/>
</dbReference>
<name>A0A6G0W7N0_9STRA</name>
<dbReference type="InterPro" id="IPR001584">
    <property type="entry name" value="Integrase_cat-core"/>
</dbReference>
<dbReference type="Gene3D" id="3.30.420.10">
    <property type="entry name" value="Ribonuclease H-like superfamily/Ribonuclease H"/>
    <property type="match status" value="2"/>
</dbReference>
<dbReference type="VEuPathDB" id="FungiDB:AeMF1_007505"/>
<organism evidence="5 6">
    <name type="scientific">Aphanomyces euteiches</name>
    <dbReference type="NCBI Taxonomy" id="100861"/>
    <lineage>
        <taxon>Eukaryota</taxon>
        <taxon>Sar</taxon>
        <taxon>Stramenopiles</taxon>
        <taxon>Oomycota</taxon>
        <taxon>Saprolegniomycetes</taxon>
        <taxon>Saprolegniales</taxon>
        <taxon>Verrucalvaceae</taxon>
        <taxon>Aphanomyces</taxon>
    </lineage>
</organism>
<feature type="region of interest" description="Disordered" evidence="3">
    <location>
        <begin position="65"/>
        <end position="92"/>
    </location>
</feature>
<dbReference type="AlphaFoldDB" id="A0A6G0W7N0"/>
<dbReference type="PROSITE" id="PS50994">
    <property type="entry name" value="INTEGRASE"/>
    <property type="match status" value="1"/>
</dbReference>
<evidence type="ECO:0000313" key="5">
    <source>
        <dbReference type="EMBL" id="KAF0722808.1"/>
    </source>
</evidence>
<dbReference type="GO" id="GO:0004523">
    <property type="term" value="F:RNA-DNA hybrid ribonuclease activity"/>
    <property type="evidence" value="ECO:0007669"/>
    <property type="project" value="InterPro"/>
</dbReference>
<evidence type="ECO:0000256" key="2">
    <source>
        <dbReference type="SAM" id="Coils"/>
    </source>
</evidence>
<feature type="coiled-coil region" evidence="2">
    <location>
        <begin position="563"/>
        <end position="590"/>
    </location>
</feature>
<dbReference type="InterPro" id="IPR036397">
    <property type="entry name" value="RNaseH_sf"/>
</dbReference>
<reference evidence="5 6" key="1">
    <citation type="submission" date="2019-07" db="EMBL/GenBank/DDBJ databases">
        <title>Genomics analysis of Aphanomyces spp. identifies a new class of oomycete effector associated with host adaptation.</title>
        <authorList>
            <person name="Gaulin E."/>
        </authorList>
    </citation>
    <scope>NUCLEOTIDE SEQUENCE [LARGE SCALE GENOMIC DNA]</scope>
    <source>
        <strain evidence="5 6">ATCC 201684</strain>
    </source>
</reference>
<keyword evidence="6" id="KW-1185">Reference proteome</keyword>
<gene>
    <name evidence="5" type="ORF">Ae201684_018160</name>
</gene>
<dbReference type="Pfam" id="PF17919">
    <property type="entry name" value="RT_RNaseH_2"/>
    <property type="match status" value="1"/>
</dbReference>
<evidence type="ECO:0000313" key="6">
    <source>
        <dbReference type="Proteomes" id="UP000481153"/>
    </source>
</evidence>
<evidence type="ECO:0000256" key="3">
    <source>
        <dbReference type="SAM" id="MobiDB-lite"/>
    </source>
</evidence>
<comment type="caution">
    <text evidence="5">The sequence shown here is derived from an EMBL/GenBank/DDBJ whole genome shotgun (WGS) entry which is preliminary data.</text>
</comment>
<proteinExistence type="predicted"/>
<evidence type="ECO:0000259" key="4">
    <source>
        <dbReference type="PROSITE" id="PS50994"/>
    </source>
</evidence>
<evidence type="ECO:0000256" key="1">
    <source>
        <dbReference type="ARBA" id="ARBA00023268"/>
    </source>
</evidence>
<dbReference type="PANTHER" id="PTHR37984">
    <property type="entry name" value="PROTEIN CBG26694"/>
    <property type="match status" value="1"/>
</dbReference>
<dbReference type="InterPro" id="IPR002156">
    <property type="entry name" value="RNaseH_domain"/>
</dbReference>
<protein>
    <recommendedName>
        <fullName evidence="4">Integrase catalytic domain-containing protein</fullName>
    </recommendedName>
</protein>
<dbReference type="Proteomes" id="UP000481153">
    <property type="component" value="Unassembled WGS sequence"/>
</dbReference>
<dbReference type="EMBL" id="VJMJ01000323">
    <property type="protein sequence ID" value="KAF0722808.1"/>
    <property type="molecule type" value="Genomic_DNA"/>
</dbReference>
<keyword evidence="2" id="KW-0175">Coiled coil</keyword>
<dbReference type="Pfam" id="PF13456">
    <property type="entry name" value="RVT_3"/>
    <property type="match status" value="1"/>
</dbReference>
<dbReference type="InterPro" id="IPR050951">
    <property type="entry name" value="Retrovirus_Pol_polyprotein"/>
</dbReference>
<sequence length="1151" mass="130356">MIRTSSNRYKVWEDEIYEGTYSSRFMKKREQFEPPVHRPPATDGWPKTVMTRLGELPLNRPDTIVVTSSTSASPPEQPEENSENYLEPPHPQIFSFQTVPDIDQSKLEPEVIVREGIDMTTEEMKNQLAFIPEITPGPTSIHVNDLDFGEPDQPEEERAKMKDVLAKYMPFFIQTGNGLPPAARGAVCDIDVGNARPIAQRARRVRPEHLKQLFELLKGLLGYGLITFSKSPWASPIVIVLKKGGKDIRLCIDYRAINDLQSLLLSPMPTLDTSSLYEISREEIEAGVISETAKMAFEKLKLDFAHLPTLKHAALDKEVHILIYTTGWAISATVCQEDDGVLFPIRFCGRVLKGGETRYEGWAKEILALLRVLKTCFFEVRNRVIVVYTRFGLMKWLLKDKQAKAENLHWAAMLAPWTIKVIPVDELDGRWNLSIMLTETLHPPDESTHEKLALFEPNRSKVGLQPRQVQMPTFTGQDEGYVAAFDGAIKVKERFGSWGAIIWKLPEWSIVWAGVGRCSDATVNVAEYEGAKAALRAAIQKDIKSIHVFGDSKLVIHQALEWMQCKQEHLQAQLKDLRALERQLSNVDADHLASMGLALRREVTELSTADLDDIQGKNLLAEIIQPPPDATDPLNNEQPAKSILAYTHPMPTSRVVGLNSQIRLRRVSDAQDQERKWSIIKQFLRGEVENLTQEECSKASKEAGMYEIGEEGALFRLNWSTKRCNLPIFIWTLVIPTELNQMILHHCHDSVEGGHFKNYVTACETCASGGPPPTTQARSPGNLIPQGPLELVNFDIATDFPRSFGGNTQLVVFVDNFTGFVMCKPTPDRSAHTLAKAFEETVFVRFGACREVRHDREPSFMGEGFTHFMKMIGQSPMPTFAYRPQENGTAKRAIQTLVRSVKLYVTDPRQRDGDEYAVRLTFAINTTPSATRGDTPFYLMHGWDPFTTITASLPATKSGDHEANRCRSQLHQQHVFCKAMAHDLLCQAEKRRAEAHNAQLPPAVDERIKFGDLVWVYIDQVKAGVKKKLAHLWHGPFRVLDKKHDYASVFEIQGRLALRNNRFHAEVHDSRLKPQRVFQLRPTERMDGQPPVDFDEGLYLPPDSFELDPDEPHVFGIRAVRYTDHIKEYEVQLETDGAWTGLLRFPYLPQP</sequence>
<dbReference type="InterPro" id="IPR012337">
    <property type="entry name" value="RNaseH-like_sf"/>
</dbReference>
<dbReference type="VEuPathDB" id="FungiDB:AeMF1_013209"/>
<dbReference type="GO" id="GO:0003676">
    <property type="term" value="F:nucleic acid binding"/>
    <property type="evidence" value="ECO:0007669"/>
    <property type="project" value="InterPro"/>
</dbReference>
<dbReference type="SUPFAM" id="SSF56672">
    <property type="entry name" value="DNA/RNA polymerases"/>
    <property type="match status" value="1"/>
</dbReference>
<dbReference type="InterPro" id="IPR041577">
    <property type="entry name" value="RT_RNaseH_2"/>
</dbReference>
<keyword evidence="1" id="KW-0511">Multifunctional enzyme</keyword>
<dbReference type="GO" id="GO:0015074">
    <property type="term" value="P:DNA integration"/>
    <property type="evidence" value="ECO:0007669"/>
    <property type="project" value="InterPro"/>
</dbReference>
<feature type="domain" description="Integrase catalytic" evidence="4">
    <location>
        <begin position="784"/>
        <end position="944"/>
    </location>
</feature>
<accession>A0A6G0W7N0</accession>